<protein>
    <submittedName>
        <fullName evidence="6">Uncharacterized protein</fullName>
    </submittedName>
</protein>
<organism evidence="6 7">
    <name type="scientific">Streblomastix strix</name>
    <dbReference type="NCBI Taxonomy" id="222440"/>
    <lineage>
        <taxon>Eukaryota</taxon>
        <taxon>Metamonada</taxon>
        <taxon>Preaxostyla</taxon>
        <taxon>Oxymonadida</taxon>
        <taxon>Streblomastigidae</taxon>
        <taxon>Streblomastix</taxon>
    </lineage>
</organism>
<evidence type="ECO:0000256" key="5">
    <source>
        <dbReference type="ARBA" id="ARBA00023136"/>
    </source>
</evidence>
<gene>
    <name evidence="6" type="ORF">EZS28_015576</name>
</gene>
<accession>A0A5J4W2Z3</accession>
<evidence type="ECO:0000256" key="4">
    <source>
        <dbReference type="ARBA" id="ARBA00022989"/>
    </source>
</evidence>
<evidence type="ECO:0000313" key="6">
    <source>
        <dbReference type="EMBL" id="KAA6388899.1"/>
    </source>
</evidence>
<proteinExistence type="predicted"/>
<dbReference type="PANTHER" id="PTHR12546:SF33">
    <property type="entry name" value="SPERM VESICLE FUSION PROTEIN FER-1"/>
    <property type="match status" value="1"/>
</dbReference>
<keyword evidence="5" id="KW-0472">Membrane</keyword>
<keyword evidence="4" id="KW-1133">Transmembrane helix</keyword>
<dbReference type="GO" id="GO:0016020">
    <property type="term" value="C:membrane"/>
    <property type="evidence" value="ECO:0007669"/>
    <property type="project" value="UniProtKB-SubCell"/>
</dbReference>
<evidence type="ECO:0000256" key="1">
    <source>
        <dbReference type="ARBA" id="ARBA00004370"/>
    </source>
</evidence>
<dbReference type="PANTHER" id="PTHR12546">
    <property type="entry name" value="FER-1-LIKE"/>
    <property type="match status" value="1"/>
</dbReference>
<reference evidence="6 7" key="1">
    <citation type="submission" date="2019-03" db="EMBL/GenBank/DDBJ databases">
        <title>Single cell metagenomics reveals metabolic interactions within the superorganism composed of flagellate Streblomastix strix and complex community of Bacteroidetes bacteria on its surface.</title>
        <authorList>
            <person name="Treitli S.C."/>
            <person name="Kolisko M."/>
            <person name="Husnik F."/>
            <person name="Keeling P."/>
            <person name="Hampl V."/>
        </authorList>
    </citation>
    <scope>NUCLEOTIDE SEQUENCE [LARGE SCALE GENOMIC DNA]</scope>
    <source>
        <strain evidence="6">ST1C</strain>
    </source>
</reference>
<name>A0A5J4W2Z3_9EUKA</name>
<dbReference type="InterPro" id="IPR037721">
    <property type="entry name" value="Ferlin"/>
</dbReference>
<evidence type="ECO:0000256" key="2">
    <source>
        <dbReference type="ARBA" id="ARBA00022692"/>
    </source>
</evidence>
<evidence type="ECO:0000313" key="7">
    <source>
        <dbReference type="Proteomes" id="UP000324800"/>
    </source>
</evidence>
<comment type="caution">
    <text evidence="6">The sequence shown here is derived from an EMBL/GenBank/DDBJ whole genome shotgun (WGS) entry which is preliminary data.</text>
</comment>
<sequence>MNPKPKEIRALWSPSSSFCQGKLELWIEILTPEEARLTPIKNIGTSMPEQCELGVVIWNTKEVVLKDIKSKGMSGEASKLLDEDDGQFDDVSNLDGDGAYEKFEAANAAATEKLNSVLTKPKNFFQEMWSFILNEDICNQELPGNAKLLDKSLNKQETDVHWRSTNGTGNFNYRIIYALILPSKVPRFCLQVLDKNIIHSNASIAEAFLHLDGILKKAYRTKNVVSISKQLLNMTHQMFKSIQGKVEIK</sequence>
<dbReference type="OrthoDB" id="10059618at2759"/>
<dbReference type="AlphaFoldDB" id="A0A5J4W2Z3"/>
<comment type="subcellular location">
    <subcellularLocation>
        <location evidence="1">Membrane</location>
    </subcellularLocation>
</comment>
<dbReference type="GO" id="GO:0007009">
    <property type="term" value="P:plasma membrane organization"/>
    <property type="evidence" value="ECO:0007669"/>
    <property type="project" value="TreeGrafter"/>
</dbReference>
<dbReference type="EMBL" id="SNRW01003801">
    <property type="protein sequence ID" value="KAA6388899.1"/>
    <property type="molecule type" value="Genomic_DNA"/>
</dbReference>
<dbReference type="Proteomes" id="UP000324800">
    <property type="component" value="Unassembled WGS sequence"/>
</dbReference>
<keyword evidence="2" id="KW-0812">Transmembrane</keyword>
<keyword evidence="3" id="KW-0677">Repeat</keyword>
<evidence type="ECO:0000256" key="3">
    <source>
        <dbReference type="ARBA" id="ARBA00022737"/>
    </source>
</evidence>